<dbReference type="OrthoDB" id="6248302at2759"/>
<sequence>MSLNNLASIAHSTMGSLGKLLFLFFEDENDNFNGVFNIKWEWYLIVMLMFLAALVVSSVAGLQLDSQASTRRPRVTKYSKTTVMPGGSTEPATERSLMTATYRLHGGGETCILLTVDALLDISYVTKLNERADANTFVPNNANVAGVCKESDVETLVLSFKEFSLEWTFDKTPGGERWYVDSLRLTYNSSARILEHAAKQGRKVTLTTGPRALLFPTPVGKSYFCPEETIVELAEDEPSNPTLAHRAKLYLRQMRLQPFMFKREGEFGPPWHCTESLSRSEAAPVAVGAALAIATAGTLLGYAIFRYLKVKKVQYDTME</sequence>
<name>A0A8J2QVC2_9NEOP</name>
<evidence type="ECO:0000256" key="7">
    <source>
        <dbReference type="ARBA" id="ARBA00023180"/>
    </source>
</evidence>
<dbReference type="EMBL" id="CAKASE010000069">
    <property type="protein sequence ID" value="CAG9572983.1"/>
    <property type="molecule type" value="Genomic_DNA"/>
</dbReference>
<dbReference type="PROSITE" id="PS51407">
    <property type="entry name" value="LAMP_3"/>
    <property type="match status" value="1"/>
</dbReference>
<feature type="transmembrane region" description="Helical" evidence="9">
    <location>
        <begin position="285"/>
        <end position="305"/>
    </location>
</feature>
<feature type="transmembrane region" description="Helical" evidence="9">
    <location>
        <begin position="42"/>
        <end position="64"/>
    </location>
</feature>
<dbReference type="GO" id="GO:0005765">
    <property type="term" value="C:lysosomal membrane"/>
    <property type="evidence" value="ECO:0007669"/>
    <property type="project" value="TreeGrafter"/>
</dbReference>
<dbReference type="AlphaFoldDB" id="A0A8J2QVC2"/>
<keyword evidence="4" id="KW-0967">Endosome</keyword>
<evidence type="ECO:0000313" key="11">
    <source>
        <dbReference type="EMBL" id="CAG9572983.1"/>
    </source>
</evidence>
<dbReference type="Gene3D" id="2.40.160.110">
    <property type="match status" value="1"/>
</dbReference>
<gene>
    <name evidence="11" type="ORF">DCHRY22_LOCUS10303</name>
</gene>
<dbReference type="Pfam" id="PF01299">
    <property type="entry name" value="Lamp2-like_luminal"/>
    <property type="match status" value="1"/>
</dbReference>
<comment type="subcellular location">
    <subcellularLocation>
        <location evidence="1">Endosome membrane</location>
        <topology evidence="1">Single-pass type I membrane protein</topology>
    </subcellularLocation>
    <subcellularLocation>
        <location evidence="8">Membrane</location>
        <topology evidence="8">Single-pass type I membrane protein</topology>
    </subcellularLocation>
</comment>
<dbReference type="PANTHER" id="PTHR11506">
    <property type="entry name" value="LYSOSOME-ASSOCIATED MEMBRANE GLYCOPROTEIN"/>
    <property type="match status" value="1"/>
</dbReference>
<evidence type="ECO:0000256" key="5">
    <source>
        <dbReference type="ARBA" id="ARBA00022989"/>
    </source>
</evidence>
<keyword evidence="3" id="KW-0732">Signal</keyword>
<comment type="similarity">
    <text evidence="8">Belongs to the LAMP family.</text>
</comment>
<evidence type="ECO:0000313" key="12">
    <source>
        <dbReference type="Proteomes" id="UP000789524"/>
    </source>
</evidence>
<evidence type="ECO:0000256" key="2">
    <source>
        <dbReference type="ARBA" id="ARBA00022692"/>
    </source>
</evidence>
<dbReference type="InterPro" id="IPR002000">
    <property type="entry name" value="Lysosome-assoc_membr_glycop"/>
</dbReference>
<dbReference type="PANTHER" id="PTHR11506:SF40">
    <property type="entry name" value="LYSOSOME-ASSOCIATED MEMBRANE GLYCOPROTEIN 5"/>
    <property type="match status" value="1"/>
</dbReference>
<evidence type="ECO:0000256" key="6">
    <source>
        <dbReference type="ARBA" id="ARBA00023136"/>
    </source>
</evidence>
<evidence type="ECO:0000256" key="1">
    <source>
        <dbReference type="ARBA" id="ARBA00004530"/>
    </source>
</evidence>
<reference evidence="11" key="1">
    <citation type="submission" date="2021-09" db="EMBL/GenBank/DDBJ databases">
        <authorList>
            <person name="Martin H S."/>
        </authorList>
    </citation>
    <scope>NUCLEOTIDE SEQUENCE</scope>
</reference>
<evidence type="ECO:0000256" key="9">
    <source>
        <dbReference type="SAM" id="Phobius"/>
    </source>
</evidence>
<accession>A0A8J2QVC2</accession>
<feature type="domain" description="Lysosome-associated membrane glycoprotein 2-like luminal" evidence="10">
    <location>
        <begin position="99"/>
        <end position="235"/>
    </location>
</feature>
<dbReference type="InterPro" id="IPR048528">
    <property type="entry name" value="Lamp2-like_luminal"/>
</dbReference>
<comment type="caution">
    <text evidence="11">The sequence shown here is derived from an EMBL/GenBank/DDBJ whole genome shotgun (WGS) entry which is preliminary data.</text>
</comment>
<evidence type="ECO:0000256" key="8">
    <source>
        <dbReference type="PROSITE-ProRule" id="PRU00740"/>
    </source>
</evidence>
<keyword evidence="12" id="KW-1185">Reference proteome</keyword>
<dbReference type="Proteomes" id="UP000789524">
    <property type="component" value="Unassembled WGS sequence"/>
</dbReference>
<keyword evidence="5 9" id="KW-1133">Transmembrane helix</keyword>
<evidence type="ECO:0000256" key="4">
    <source>
        <dbReference type="ARBA" id="ARBA00022753"/>
    </source>
</evidence>
<keyword evidence="6 8" id="KW-0472">Membrane</keyword>
<organism evidence="11 12">
    <name type="scientific">Danaus chrysippus</name>
    <name type="common">African queen</name>
    <dbReference type="NCBI Taxonomy" id="151541"/>
    <lineage>
        <taxon>Eukaryota</taxon>
        <taxon>Metazoa</taxon>
        <taxon>Ecdysozoa</taxon>
        <taxon>Arthropoda</taxon>
        <taxon>Hexapoda</taxon>
        <taxon>Insecta</taxon>
        <taxon>Pterygota</taxon>
        <taxon>Neoptera</taxon>
        <taxon>Endopterygota</taxon>
        <taxon>Lepidoptera</taxon>
        <taxon>Glossata</taxon>
        <taxon>Ditrysia</taxon>
        <taxon>Papilionoidea</taxon>
        <taxon>Nymphalidae</taxon>
        <taxon>Danainae</taxon>
        <taxon>Danaini</taxon>
        <taxon>Danaina</taxon>
        <taxon>Danaus</taxon>
        <taxon>Anosia</taxon>
    </lineage>
</organism>
<dbReference type="GO" id="GO:0005886">
    <property type="term" value="C:plasma membrane"/>
    <property type="evidence" value="ECO:0007669"/>
    <property type="project" value="TreeGrafter"/>
</dbReference>
<dbReference type="PRINTS" id="PR00336">
    <property type="entry name" value="LYSASSOCTDMP"/>
</dbReference>
<protein>
    <submittedName>
        <fullName evidence="11">(African queen) hypothetical protein</fullName>
    </submittedName>
</protein>
<keyword evidence="7" id="KW-0325">Glycoprotein</keyword>
<dbReference type="GO" id="GO:0072594">
    <property type="term" value="P:establishment of protein localization to organelle"/>
    <property type="evidence" value="ECO:0007669"/>
    <property type="project" value="TreeGrafter"/>
</dbReference>
<dbReference type="GO" id="GO:0031902">
    <property type="term" value="C:late endosome membrane"/>
    <property type="evidence" value="ECO:0007669"/>
    <property type="project" value="TreeGrafter"/>
</dbReference>
<comment type="caution">
    <text evidence="8">Lacks conserved residue(s) required for the propagation of feature annotation.</text>
</comment>
<evidence type="ECO:0000256" key="3">
    <source>
        <dbReference type="ARBA" id="ARBA00022729"/>
    </source>
</evidence>
<evidence type="ECO:0000259" key="10">
    <source>
        <dbReference type="Pfam" id="PF01299"/>
    </source>
</evidence>
<proteinExistence type="inferred from homology"/>
<keyword evidence="2 8" id="KW-0812">Transmembrane</keyword>